<reference evidence="6" key="1">
    <citation type="journal article" date="2023" name="bioRxiv">
        <title>Scaffold-level genome assemblies of two parasitoid biocontrol wasps reveal the parthenogenesis mechanism and an associated novel virus.</title>
        <authorList>
            <person name="Inwood S."/>
            <person name="Skelly J."/>
            <person name="Guhlin J."/>
            <person name="Harrop T."/>
            <person name="Goldson S."/>
            <person name="Dearden P."/>
        </authorList>
    </citation>
    <scope>NUCLEOTIDE SEQUENCE</scope>
    <source>
        <strain evidence="6">Lincoln</strain>
        <tissue evidence="6">Whole body</tissue>
    </source>
</reference>
<evidence type="ECO:0000313" key="6">
    <source>
        <dbReference type="EMBL" id="KAK0162274.1"/>
    </source>
</evidence>
<dbReference type="AlphaFoldDB" id="A0AA39F3J5"/>
<dbReference type="InterPro" id="IPR036549">
    <property type="entry name" value="CX6/COA6-like_sf"/>
</dbReference>
<evidence type="ECO:0000256" key="3">
    <source>
        <dbReference type="ARBA" id="ARBA00023157"/>
    </source>
</evidence>
<dbReference type="PROSITE" id="PS51808">
    <property type="entry name" value="CHCH"/>
    <property type="match status" value="1"/>
</dbReference>
<dbReference type="InterPro" id="IPR003213">
    <property type="entry name" value="Cyt_c_oxidase_su6B"/>
</dbReference>
<dbReference type="PANTHER" id="PTHR11387">
    <property type="entry name" value="CYTOCHROME C OXIDASE SUBUNIT 6B"/>
    <property type="match status" value="1"/>
</dbReference>
<keyword evidence="2" id="KW-0496">Mitochondrion</keyword>
<dbReference type="CDD" id="cd00926">
    <property type="entry name" value="Cyt_c_Oxidase_VIb"/>
    <property type="match status" value="1"/>
</dbReference>
<dbReference type="GO" id="GO:0045277">
    <property type="term" value="C:respiratory chain complex IV"/>
    <property type="evidence" value="ECO:0007669"/>
    <property type="project" value="InterPro"/>
</dbReference>
<comment type="subcellular location">
    <subcellularLocation>
        <location evidence="1">Mitochondrion</location>
    </subcellularLocation>
</comment>
<keyword evidence="3" id="KW-1015">Disulfide bond</keyword>
<organism evidence="6 7">
    <name type="scientific">Microctonus hyperodae</name>
    <name type="common">Parasitoid wasp</name>
    <dbReference type="NCBI Taxonomy" id="165561"/>
    <lineage>
        <taxon>Eukaryota</taxon>
        <taxon>Metazoa</taxon>
        <taxon>Ecdysozoa</taxon>
        <taxon>Arthropoda</taxon>
        <taxon>Hexapoda</taxon>
        <taxon>Insecta</taxon>
        <taxon>Pterygota</taxon>
        <taxon>Neoptera</taxon>
        <taxon>Endopterygota</taxon>
        <taxon>Hymenoptera</taxon>
        <taxon>Apocrita</taxon>
        <taxon>Ichneumonoidea</taxon>
        <taxon>Braconidae</taxon>
        <taxon>Euphorinae</taxon>
        <taxon>Microctonus</taxon>
    </lineage>
</organism>
<keyword evidence="7" id="KW-1185">Reference proteome</keyword>
<gene>
    <name evidence="6" type="ORF">PV327_008624</name>
</gene>
<evidence type="ECO:0000256" key="4">
    <source>
        <dbReference type="ARBA" id="ARBA00040060"/>
    </source>
</evidence>
<protein>
    <recommendedName>
        <fullName evidence="4">Cytochrome c oxidase subunit 6B1</fullName>
    </recommendedName>
    <alternativeName>
        <fullName evidence="5">Cytochrome c oxidase subunit VIb isoform 1</fullName>
    </alternativeName>
</protein>
<comment type="caution">
    <text evidence="6">The sequence shown here is derived from an EMBL/GenBank/DDBJ whole genome shotgun (WGS) entry which is preliminary data.</text>
</comment>
<proteinExistence type="predicted"/>
<dbReference type="Gene3D" id="1.10.10.140">
    <property type="entry name" value="Cytochrome c oxidase, subunit VIb"/>
    <property type="match status" value="1"/>
</dbReference>
<dbReference type="GO" id="GO:0005739">
    <property type="term" value="C:mitochondrion"/>
    <property type="evidence" value="ECO:0007669"/>
    <property type="project" value="UniProtKB-SubCell"/>
</dbReference>
<dbReference type="Pfam" id="PF02297">
    <property type="entry name" value="COX6B"/>
    <property type="match status" value="1"/>
</dbReference>
<evidence type="ECO:0000256" key="2">
    <source>
        <dbReference type="ARBA" id="ARBA00023128"/>
    </source>
</evidence>
<evidence type="ECO:0000256" key="1">
    <source>
        <dbReference type="ARBA" id="ARBA00004173"/>
    </source>
</evidence>
<dbReference type="FunFam" id="1.10.10.140:FF:000001">
    <property type="entry name" value="Cytochrome c oxidase subunit 6B1"/>
    <property type="match status" value="1"/>
</dbReference>
<dbReference type="Proteomes" id="UP001168972">
    <property type="component" value="Unassembled WGS sequence"/>
</dbReference>
<dbReference type="SUPFAM" id="SSF47694">
    <property type="entry name" value="Cytochrome c oxidase subunit h"/>
    <property type="match status" value="1"/>
</dbReference>
<evidence type="ECO:0000313" key="7">
    <source>
        <dbReference type="Proteomes" id="UP001168972"/>
    </source>
</evidence>
<accession>A0AA39F3J5</accession>
<dbReference type="InterPro" id="IPR048280">
    <property type="entry name" value="COX6B-like"/>
</dbReference>
<sequence length="96" mass="11627">MVVTPNTPWNPTYTAADFPEKYRDVKTIPFDPRFPNTNQTRNCWQNYVDFQRCSKVRGEEYEACKYFKKAYRTLCPNDWIDKWDEQISEGRFPMKI</sequence>
<dbReference type="EMBL" id="JAQQBR010001834">
    <property type="protein sequence ID" value="KAK0162274.1"/>
    <property type="molecule type" value="Genomic_DNA"/>
</dbReference>
<name>A0AA39F3J5_MICHY</name>
<reference evidence="6" key="2">
    <citation type="submission" date="2023-03" db="EMBL/GenBank/DDBJ databases">
        <authorList>
            <person name="Inwood S.N."/>
            <person name="Skelly J.G."/>
            <person name="Guhlin J."/>
            <person name="Harrop T.W.R."/>
            <person name="Goldson S.G."/>
            <person name="Dearden P.K."/>
        </authorList>
    </citation>
    <scope>NUCLEOTIDE SEQUENCE</scope>
    <source>
        <strain evidence="6">Lincoln</strain>
        <tissue evidence="6">Whole body</tissue>
    </source>
</reference>
<evidence type="ECO:0000256" key="5">
    <source>
        <dbReference type="ARBA" id="ARBA00042114"/>
    </source>
</evidence>